<keyword evidence="1" id="KW-0732">Signal</keyword>
<feature type="signal peptide" evidence="1">
    <location>
        <begin position="1"/>
        <end position="38"/>
    </location>
</feature>
<dbReference type="EMBL" id="CP050066">
    <property type="protein sequence ID" value="QIP10814.2"/>
    <property type="molecule type" value="Genomic_DNA"/>
</dbReference>
<dbReference type="Proteomes" id="UP000500895">
    <property type="component" value="Chromosome"/>
</dbReference>
<gene>
    <name evidence="2" type="ORF">HAV00_05825</name>
</gene>
<feature type="chain" id="PRO_5042536374" evidence="1">
    <location>
        <begin position="39"/>
        <end position="479"/>
    </location>
</feature>
<proteinExistence type="predicted"/>
<evidence type="ECO:0000313" key="3">
    <source>
        <dbReference type="Proteomes" id="UP000500895"/>
    </source>
</evidence>
<sequence>MHIISASCIRHRRIAFGRSARAGLAALGLMSFCSTAFAADKPPLAPDTVAPFTTDSRISATIEFSLRALASDIEEDIPQRLASIDERVSCVHRRVLFFRVNANCDVYGFVERSGSVSLYGRGDRVYGSVPIYGALEGQGANRFTSRIHGETEASATIEVEARPQLTRDWSLDLNFSDGFRWSEPPVLHVLGREIPLSNYAEPRIRTQLARVRERALAAARRLDLHDKAAKAWRDAFDPIELSNDPQVWLQLTPQSASFAGVRADSGMLRGSLELSGSAETVVGREPPAITPTELPSLGREVSEPGTFDVILPVRVGYDVLKDKIRQAINAVAPVAGLSVQDVDVYPSSGKLVLGLRVAKASDTNADAGQWIYLTGGLQVDADGHAVRFSDLAADVNDEGLASLVNPLVAQLRDKMSVDYGVAYENLLNAANAKLNRPLEDGFRMEGHLSSAKLEKVYLPADGIVIALRASGDLTILYGM</sequence>
<reference evidence="2 3" key="1">
    <citation type="journal article" date="2020" name="Int. J. Syst. Evol. Microbiol.">
        <title>Description and complete genome sequences of Bradyrhizobium symbiodeficiens sp. nov., a non-symbiotic bacterium associated with legumes native to Canada.</title>
        <authorList>
            <person name="Bromfield E.S.P."/>
            <person name="Cloutier S."/>
            <person name="Nguyen H.D.T."/>
        </authorList>
    </citation>
    <scope>NUCLEOTIDE SEQUENCE [LARGE SCALE GENOMIC DNA]</scope>
    <source>
        <strain evidence="2 3">101S1MB</strain>
    </source>
</reference>
<protein>
    <submittedName>
        <fullName evidence="2">DUF4403 family protein</fullName>
    </submittedName>
</protein>
<evidence type="ECO:0000256" key="1">
    <source>
        <dbReference type="SAM" id="SignalP"/>
    </source>
</evidence>
<name>A0A6G9AEQ0_9BRAD</name>
<dbReference type="Pfam" id="PF14356">
    <property type="entry name" value="DUF4403"/>
    <property type="match status" value="1"/>
</dbReference>
<evidence type="ECO:0000313" key="2">
    <source>
        <dbReference type="EMBL" id="QIP10814.2"/>
    </source>
</evidence>
<organism evidence="2 3">
    <name type="scientific">Bradyrhizobium symbiodeficiens</name>
    <dbReference type="NCBI Taxonomy" id="1404367"/>
    <lineage>
        <taxon>Bacteria</taxon>
        <taxon>Pseudomonadati</taxon>
        <taxon>Pseudomonadota</taxon>
        <taxon>Alphaproteobacteria</taxon>
        <taxon>Hyphomicrobiales</taxon>
        <taxon>Nitrobacteraceae</taxon>
        <taxon>Bradyrhizobium</taxon>
    </lineage>
</organism>
<dbReference type="AlphaFoldDB" id="A0A6G9AEQ0"/>
<dbReference type="RefSeq" id="WP_244637503.1">
    <property type="nucleotide sequence ID" value="NZ_CP050066.2"/>
</dbReference>
<dbReference type="InterPro" id="IPR025515">
    <property type="entry name" value="DUF4403"/>
</dbReference>
<accession>A0A6G9AEQ0</accession>